<dbReference type="Proteomes" id="UP000504631">
    <property type="component" value="Unplaced"/>
</dbReference>
<reference evidence="3" key="1">
    <citation type="submission" date="2025-08" db="UniProtKB">
        <authorList>
            <consortium name="RefSeq"/>
        </authorList>
    </citation>
    <scope>IDENTIFICATION</scope>
    <source>
        <tissue evidence="3">Muscle</tissue>
    </source>
</reference>
<keyword evidence="1" id="KW-0175">Coiled coil</keyword>
<evidence type="ECO:0000313" key="3">
    <source>
        <dbReference type="RefSeq" id="XP_033362825.1"/>
    </source>
</evidence>
<dbReference type="GeneID" id="117240905"/>
<dbReference type="RefSeq" id="XP_033362825.1">
    <property type="nucleotide sequence ID" value="XM_033506934.1"/>
</dbReference>
<keyword evidence="2" id="KW-1185">Reference proteome</keyword>
<gene>
    <name evidence="3" type="primary">LOC117240905</name>
</gene>
<proteinExistence type="predicted"/>
<feature type="coiled-coil region" evidence="1">
    <location>
        <begin position="56"/>
        <end position="83"/>
    </location>
</feature>
<name>A0A6J3LCC0_9HYME</name>
<evidence type="ECO:0000313" key="2">
    <source>
        <dbReference type="Proteomes" id="UP000504631"/>
    </source>
</evidence>
<protein>
    <submittedName>
        <fullName evidence="3">Uncharacterized protein LOC117240905 isoform X2</fullName>
    </submittedName>
</protein>
<organism evidence="2 3">
    <name type="scientific">Bombus vosnesenskii</name>
    <dbReference type="NCBI Taxonomy" id="207650"/>
    <lineage>
        <taxon>Eukaryota</taxon>
        <taxon>Metazoa</taxon>
        <taxon>Ecdysozoa</taxon>
        <taxon>Arthropoda</taxon>
        <taxon>Hexapoda</taxon>
        <taxon>Insecta</taxon>
        <taxon>Pterygota</taxon>
        <taxon>Neoptera</taxon>
        <taxon>Endopterygota</taxon>
        <taxon>Hymenoptera</taxon>
        <taxon>Apocrita</taxon>
        <taxon>Aculeata</taxon>
        <taxon>Apoidea</taxon>
        <taxon>Anthophila</taxon>
        <taxon>Apidae</taxon>
        <taxon>Bombus</taxon>
        <taxon>Pyrobombus</taxon>
    </lineage>
</organism>
<sequence length="303" mass="36532">MPSTDYQIVKAFVHQNILEIGEALLGRVKKEIKENLKDKIERQSREKFYMYQAKKRQEAELHVQQLHEKYENYIETVRRELQKQLEGEWSKAAAECVKNIQKAVVQERINVTNEVTRKMRAEMTHVVLSLYKEFEKLFCAKRDNIIADFNQIMRAQHVKLKKEMLDFKEKMSRDLHIQRHQFEIQNAADLIYILCVERLRSNKEKHIMHEYFQVTKLFEFRLLYEKKYFIGDYALIQQQINEFYELMVRLKDIITIMKKEIVDCHMEKKLLGEELCKVTKHLQKFINFVFHAIPGQADYLLPL</sequence>
<evidence type="ECO:0000256" key="1">
    <source>
        <dbReference type="SAM" id="Coils"/>
    </source>
</evidence>
<accession>A0A6J3LCC0</accession>
<dbReference type="AlphaFoldDB" id="A0A6J3LCC0"/>